<evidence type="ECO:0000313" key="3">
    <source>
        <dbReference type="Proteomes" id="UP000028511"/>
    </source>
</evidence>
<reference evidence="2" key="1">
    <citation type="submission" date="2013-07" db="EMBL/GenBank/DDBJ databases">
        <title>Sub-species coevolution in mutualistic symbiosis.</title>
        <authorList>
            <person name="Murfin K."/>
            <person name="Klassen J."/>
            <person name="Lee M."/>
            <person name="Forst S."/>
            <person name="Stock P."/>
            <person name="Goodrich-Blair H."/>
        </authorList>
    </citation>
    <scope>NUCLEOTIDE SEQUENCE [LARGE SCALE GENOMIC DNA]</scope>
    <source>
        <strain evidence="2">Puntauvense</strain>
    </source>
</reference>
<dbReference type="HOGENOM" id="CLU_079084_0_0_6"/>
<organism evidence="2 3">
    <name type="scientific">Xenorhabdus bovienii str. puntauvense</name>
    <dbReference type="NCBI Taxonomy" id="1398201"/>
    <lineage>
        <taxon>Bacteria</taxon>
        <taxon>Pseudomonadati</taxon>
        <taxon>Pseudomonadota</taxon>
        <taxon>Gammaproteobacteria</taxon>
        <taxon>Enterobacterales</taxon>
        <taxon>Morganellaceae</taxon>
        <taxon>Xenorhabdus</taxon>
    </lineage>
</organism>
<proteinExistence type="predicted"/>
<comment type="caution">
    <text evidence="2">The sequence shown here is derived from an EMBL/GenBank/DDBJ whole genome shotgun (WGS) entry which is preliminary data.</text>
</comment>
<sequence>MIHSPFGQGRIRVLANVDIATSFTENIIDAYGFGRLANELSSNFGVRITEYVDRFGNRNIKLIGRTGVRNFLTATKYGVNHWKMIDMGIGSQGIRDGIITGARNCIFVAAAYRTIELVLRDESDIYSFFGNITMGVAKTAVGVFAGIAARSIAMGFLAGGTYVLAVSFGVFVLGIVVAYGLYYLDNKYGISKSLIE</sequence>
<keyword evidence="1" id="KW-1133">Transmembrane helix</keyword>
<dbReference type="Proteomes" id="UP000028511">
    <property type="component" value="Unassembled WGS sequence"/>
</dbReference>
<name>A0A077NB79_XENBV</name>
<feature type="transmembrane region" description="Helical" evidence="1">
    <location>
        <begin position="128"/>
        <end position="149"/>
    </location>
</feature>
<dbReference type="AlphaFoldDB" id="A0A077NB79"/>
<accession>A0A077NB79</accession>
<protein>
    <submittedName>
        <fullName evidence="2">Inner membrane protein yafU</fullName>
    </submittedName>
</protein>
<gene>
    <name evidence="2" type="ORF">XBP1_1340052</name>
</gene>
<evidence type="ECO:0000313" key="2">
    <source>
        <dbReference type="EMBL" id="CDG95507.1"/>
    </source>
</evidence>
<keyword evidence="1" id="KW-0472">Membrane</keyword>
<evidence type="ECO:0000256" key="1">
    <source>
        <dbReference type="SAM" id="Phobius"/>
    </source>
</evidence>
<keyword evidence="1" id="KW-0812">Transmembrane</keyword>
<feature type="transmembrane region" description="Helical" evidence="1">
    <location>
        <begin position="161"/>
        <end position="184"/>
    </location>
</feature>
<dbReference type="EMBL" id="CBSW010000040">
    <property type="protein sequence ID" value="CDG95507.1"/>
    <property type="molecule type" value="Genomic_DNA"/>
</dbReference>